<feature type="transmembrane region" description="Helical" evidence="6">
    <location>
        <begin position="489"/>
        <end position="511"/>
    </location>
</feature>
<evidence type="ECO:0000256" key="6">
    <source>
        <dbReference type="SAM" id="Phobius"/>
    </source>
</evidence>
<feature type="transmembrane region" description="Helical" evidence="6">
    <location>
        <begin position="342"/>
        <end position="361"/>
    </location>
</feature>
<dbReference type="GO" id="GO:0015171">
    <property type="term" value="F:amino acid transmembrane transporter activity"/>
    <property type="evidence" value="ECO:0007669"/>
    <property type="project" value="TreeGrafter"/>
</dbReference>
<accession>A0A5C3M4Z8</accession>
<dbReference type="OrthoDB" id="1718410at2759"/>
<organism evidence="7 8">
    <name type="scientific">Crucibulum laeve</name>
    <dbReference type="NCBI Taxonomy" id="68775"/>
    <lineage>
        <taxon>Eukaryota</taxon>
        <taxon>Fungi</taxon>
        <taxon>Dikarya</taxon>
        <taxon>Basidiomycota</taxon>
        <taxon>Agaricomycotina</taxon>
        <taxon>Agaricomycetes</taxon>
        <taxon>Agaricomycetidae</taxon>
        <taxon>Agaricales</taxon>
        <taxon>Agaricineae</taxon>
        <taxon>Nidulariaceae</taxon>
        <taxon>Crucibulum</taxon>
    </lineage>
</organism>
<evidence type="ECO:0000313" key="8">
    <source>
        <dbReference type="Proteomes" id="UP000308652"/>
    </source>
</evidence>
<dbReference type="GO" id="GO:0016020">
    <property type="term" value="C:membrane"/>
    <property type="evidence" value="ECO:0007669"/>
    <property type="project" value="UniProtKB-SubCell"/>
</dbReference>
<feature type="transmembrane region" description="Helical" evidence="6">
    <location>
        <begin position="517"/>
        <end position="534"/>
    </location>
</feature>
<feature type="transmembrane region" description="Helical" evidence="6">
    <location>
        <begin position="136"/>
        <end position="157"/>
    </location>
</feature>
<dbReference type="STRING" id="68775.A0A5C3M4Z8"/>
<name>A0A5C3M4Z8_9AGAR</name>
<feature type="transmembrane region" description="Helical" evidence="6">
    <location>
        <begin position="110"/>
        <end position="130"/>
    </location>
</feature>
<dbReference type="PANTHER" id="PTHR43243">
    <property type="entry name" value="INNER MEMBRANE TRANSPORTER YGJI-RELATED"/>
    <property type="match status" value="1"/>
</dbReference>
<gene>
    <name evidence="7" type="ORF">BDQ12DRAFT_680865</name>
</gene>
<dbReference type="PANTHER" id="PTHR43243:SF4">
    <property type="entry name" value="CATIONIC AMINO ACID TRANSPORTER 4"/>
    <property type="match status" value="1"/>
</dbReference>
<dbReference type="EMBL" id="ML213597">
    <property type="protein sequence ID" value="TFK40382.1"/>
    <property type="molecule type" value="Genomic_DNA"/>
</dbReference>
<evidence type="ECO:0000256" key="5">
    <source>
        <dbReference type="ARBA" id="ARBA00023136"/>
    </source>
</evidence>
<feature type="transmembrane region" description="Helical" evidence="6">
    <location>
        <begin position="454"/>
        <end position="477"/>
    </location>
</feature>
<feature type="transmembrane region" description="Helical" evidence="6">
    <location>
        <begin position="301"/>
        <end position="322"/>
    </location>
</feature>
<evidence type="ECO:0000256" key="4">
    <source>
        <dbReference type="ARBA" id="ARBA00022989"/>
    </source>
</evidence>
<dbReference type="InterPro" id="IPR002293">
    <property type="entry name" value="AA/rel_permease1"/>
</dbReference>
<protein>
    <submittedName>
        <fullName evidence="7">AAAP amino acid permease</fullName>
    </submittedName>
</protein>
<evidence type="ECO:0000256" key="1">
    <source>
        <dbReference type="ARBA" id="ARBA00004141"/>
    </source>
</evidence>
<dbReference type="Proteomes" id="UP000308652">
    <property type="component" value="Unassembled WGS sequence"/>
</dbReference>
<comment type="subcellular location">
    <subcellularLocation>
        <location evidence="1">Membrane</location>
        <topology evidence="1">Multi-pass membrane protein</topology>
    </subcellularLocation>
</comment>
<keyword evidence="2" id="KW-0813">Transport</keyword>
<proteinExistence type="predicted"/>
<keyword evidence="4 6" id="KW-1133">Transmembrane helix</keyword>
<keyword evidence="3 6" id="KW-0812">Transmembrane</keyword>
<feature type="transmembrane region" description="Helical" evidence="6">
    <location>
        <begin position="222"/>
        <end position="243"/>
    </location>
</feature>
<dbReference type="Pfam" id="PF13520">
    <property type="entry name" value="AA_permease_2"/>
    <property type="match status" value="1"/>
</dbReference>
<sequence>MSPWLTAHAHPLRPLPAKLHSAPCITNHDGPPVPPPSFRDSQFGIIFRRQRQRPLDNSGLKEYLALPSRFVNLTSSFEFAGWGSITRLKLTREDREAGEAKLNKMRKERVLGQFTASALAGNAVLGSVFYALPAVVAVGGVYSPISLFIATLILFLWRPIMEELASALPISGAPYTYILNVSTKSLALVGASLLLLDFASTAVVSAATAATYLAGEVPSLPFPIWVGAAIVLFLFTIISLTGIKESARIALIVLALHMASMTILIIASSVHWGQIGIDQFKANWEAGRTSNASAGSVAKQIYYGFCLGMLGLTGFECIPAYISRIKPGKFPLVLRNLHIPAIILNTAMMILVLAIVPLDIIKGGANVLSILAQLAGGRWLRIWIVIDAIVVLCGGVLTGILSACELLEQLALHRVLPNFFLRLLPKTGSPFVSVLSFAAFSSALYASAGTSLNIISQMFSLVWLTVMSFFPISLLLLRFNRGRIRRDSPISLVVIFIALIIVPAVLVGNIAVNPLTAAYFAAYFLGIVVIFTATQNKIYLLRWIYWTYDQYPCLHHCRATMAWGKILINLMTNLRRQPVCILVKTDEINHLFHMILYVQKNEETSYLKIVHFYDQEFGVPSELEANAKILDEAFPEITIDLILIDAVFEPTNVAALANHLKIPTSVMFMTCPGKDFPYSMSELGTRIISL</sequence>
<keyword evidence="5 6" id="KW-0472">Membrane</keyword>
<evidence type="ECO:0000313" key="7">
    <source>
        <dbReference type="EMBL" id="TFK40382.1"/>
    </source>
</evidence>
<dbReference type="AlphaFoldDB" id="A0A5C3M4Z8"/>
<keyword evidence="8" id="KW-1185">Reference proteome</keyword>
<dbReference type="Gene3D" id="1.20.1740.10">
    <property type="entry name" value="Amino acid/polyamine transporter I"/>
    <property type="match status" value="1"/>
</dbReference>
<feature type="transmembrane region" description="Helical" evidence="6">
    <location>
        <begin position="381"/>
        <end position="407"/>
    </location>
</feature>
<feature type="transmembrane region" description="Helical" evidence="6">
    <location>
        <begin position="428"/>
        <end position="448"/>
    </location>
</feature>
<reference evidence="7 8" key="1">
    <citation type="journal article" date="2019" name="Nat. Ecol. Evol.">
        <title>Megaphylogeny resolves global patterns of mushroom evolution.</title>
        <authorList>
            <person name="Varga T."/>
            <person name="Krizsan K."/>
            <person name="Foldi C."/>
            <person name="Dima B."/>
            <person name="Sanchez-Garcia M."/>
            <person name="Sanchez-Ramirez S."/>
            <person name="Szollosi G.J."/>
            <person name="Szarkandi J.G."/>
            <person name="Papp V."/>
            <person name="Albert L."/>
            <person name="Andreopoulos W."/>
            <person name="Angelini C."/>
            <person name="Antonin V."/>
            <person name="Barry K.W."/>
            <person name="Bougher N.L."/>
            <person name="Buchanan P."/>
            <person name="Buyck B."/>
            <person name="Bense V."/>
            <person name="Catcheside P."/>
            <person name="Chovatia M."/>
            <person name="Cooper J."/>
            <person name="Damon W."/>
            <person name="Desjardin D."/>
            <person name="Finy P."/>
            <person name="Geml J."/>
            <person name="Haridas S."/>
            <person name="Hughes K."/>
            <person name="Justo A."/>
            <person name="Karasinski D."/>
            <person name="Kautmanova I."/>
            <person name="Kiss B."/>
            <person name="Kocsube S."/>
            <person name="Kotiranta H."/>
            <person name="LaButti K.M."/>
            <person name="Lechner B.E."/>
            <person name="Liimatainen K."/>
            <person name="Lipzen A."/>
            <person name="Lukacs Z."/>
            <person name="Mihaltcheva S."/>
            <person name="Morgado L.N."/>
            <person name="Niskanen T."/>
            <person name="Noordeloos M.E."/>
            <person name="Ohm R.A."/>
            <person name="Ortiz-Santana B."/>
            <person name="Ovrebo C."/>
            <person name="Racz N."/>
            <person name="Riley R."/>
            <person name="Savchenko A."/>
            <person name="Shiryaev A."/>
            <person name="Soop K."/>
            <person name="Spirin V."/>
            <person name="Szebenyi C."/>
            <person name="Tomsovsky M."/>
            <person name="Tulloss R.E."/>
            <person name="Uehling J."/>
            <person name="Grigoriev I.V."/>
            <person name="Vagvolgyi C."/>
            <person name="Papp T."/>
            <person name="Martin F.M."/>
            <person name="Miettinen O."/>
            <person name="Hibbett D.S."/>
            <person name="Nagy L.G."/>
        </authorList>
    </citation>
    <scope>NUCLEOTIDE SEQUENCE [LARGE SCALE GENOMIC DNA]</scope>
    <source>
        <strain evidence="7 8">CBS 166.37</strain>
    </source>
</reference>
<feature type="transmembrane region" description="Helical" evidence="6">
    <location>
        <begin position="250"/>
        <end position="272"/>
    </location>
</feature>
<feature type="transmembrane region" description="Helical" evidence="6">
    <location>
        <begin position="186"/>
        <end position="210"/>
    </location>
</feature>
<evidence type="ECO:0000256" key="2">
    <source>
        <dbReference type="ARBA" id="ARBA00022448"/>
    </source>
</evidence>
<evidence type="ECO:0000256" key="3">
    <source>
        <dbReference type="ARBA" id="ARBA00022692"/>
    </source>
</evidence>